<dbReference type="GO" id="GO:0033897">
    <property type="term" value="F:ribonuclease T2 activity"/>
    <property type="evidence" value="ECO:0007669"/>
    <property type="project" value="InterPro"/>
</dbReference>
<dbReference type="SMR" id="A0A8T3C7C3"/>
<gene>
    <name evidence="3" type="ORF">KFK09_000018</name>
</gene>
<comment type="similarity">
    <text evidence="1 2">Belongs to the RNase T2 family.</text>
</comment>
<dbReference type="InterPro" id="IPR001568">
    <property type="entry name" value="RNase_T2-like"/>
</dbReference>
<protein>
    <submittedName>
        <fullName evidence="3">Uncharacterized protein</fullName>
    </submittedName>
</protein>
<sequence>MKTELTCSGLELTVSRQTLVAAFRLPASLPGTSLSRISYPITLMEIPSPRIHPDYNLYKLADIKSAIAEGIGAEPVIRCSRGPFKKFQLFEVHICIDSDGSTIIECPVKPKFTCTEEILFHPFRSWMLNDTTKAFETNSNIRMPIDKE</sequence>
<accession>A0A8T3C7C3</accession>
<organism evidence="3 4">
    <name type="scientific">Dendrobium nobile</name>
    <name type="common">Orchid</name>
    <dbReference type="NCBI Taxonomy" id="94219"/>
    <lineage>
        <taxon>Eukaryota</taxon>
        <taxon>Viridiplantae</taxon>
        <taxon>Streptophyta</taxon>
        <taxon>Embryophyta</taxon>
        <taxon>Tracheophyta</taxon>
        <taxon>Spermatophyta</taxon>
        <taxon>Magnoliopsida</taxon>
        <taxon>Liliopsida</taxon>
        <taxon>Asparagales</taxon>
        <taxon>Orchidaceae</taxon>
        <taxon>Epidendroideae</taxon>
        <taxon>Malaxideae</taxon>
        <taxon>Dendrobiinae</taxon>
        <taxon>Dendrobium</taxon>
    </lineage>
</organism>
<comment type="caution">
    <text evidence="3">The sequence shown here is derived from an EMBL/GenBank/DDBJ whole genome shotgun (WGS) entry which is preliminary data.</text>
</comment>
<evidence type="ECO:0000313" key="4">
    <source>
        <dbReference type="Proteomes" id="UP000829196"/>
    </source>
</evidence>
<evidence type="ECO:0000256" key="2">
    <source>
        <dbReference type="RuleBase" id="RU004328"/>
    </source>
</evidence>
<dbReference type="OrthoDB" id="435754at2759"/>
<reference evidence="3" key="1">
    <citation type="journal article" date="2022" name="Front. Genet.">
        <title>Chromosome-Scale Assembly of the Dendrobium nobile Genome Provides Insights Into the Molecular Mechanism of the Biosynthesis of the Medicinal Active Ingredient of Dendrobium.</title>
        <authorList>
            <person name="Xu Q."/>
            <person name="Niu S.-C."/>
            <person name="Li K.-L."/>
            <person name="Zheng P.-J."/>
            <person name="Zhang X.-J."/>
            <person name="Jia Y."/>
            <person name="Liu Y."/>
            <person name="Niu Y.-X."/>
            <person name="Yu L.-H."/>
            <person name="Chen D.-F."/>
            <person name="Zhang G.-Q."/>
        </authorList>
    </citation>
    <scope>NUCLEOTIDE SEQUENCE</scope>
    <source>
        <tissue evidence="3">Leaf</tissue>
    </source>
</reference>
<dbReference type="Pfam" id="PF00445">
    <property type="entry name" value="Ribonuclease_T2"/>
    <property type="match status" value="1"/>
</dbReference>
<dbReference type="GO" id="GO:0003723">
    <property type="term" value="F:RNA binding"/>
    <property type="evidence" value="ECO:0007669"/>
    <property type="project" value="InterPro"/>
</dbReference>
<dbReference type="EMBL" id="JAGYWB010000001">
    <property type="protein sequence ID" value="KAI0530474.1"/>
    <property type="molecule type" value="Genomic_DNA"/>
</dbReference>
<dbReference type="SUPFAM" id="SSF55895">
    <property type="entry name" value="Ribonuclease Rh-like"/>
    <property type="match status" value="1"/>
</dbReference>
<dbReference type="Proteomes" id="UP000829196">
    <property type="component" value="Unassembled WGS sequence"/>
</dbReference>
<keyword evidence="4" id="KW-1185">Reference proteome</keyword>
<evidence type="ECO:0000256" key="1">
    <source>
        <dbReference type="ARBA" id="ARBA00007469"/>
    </source>
</evidence>
<evidence type="ECO:0000313" key="3">
    <source>
        <dbReference type="EMBL" id="KAI0530474.1"/>
    </source>
</evidence>
<dbReference type="AlphaFoldDB" id="A0A8T3C7C3"/>
<name>A0A8T3C7C3_DENNO</name>
<dbReference type="InterPro" id="IPR036430">
    <property type="entry name" value="RNase_T2-like_sf"/>
</dbReference>
<proteinExistence type="inferred from homology"/>
<dbReference type="Gene3D" id="3.90.730.10">
    <property type="entry name" value="Ribonuclease T2-like"/>
    <property type="match status" value="1"/>
</dbReference>